<dbReference type="AlphaFoldDB" id="A0A2I0IUR5"/>
<protein>
    <recommendedName>
        <fullName evidence="3">DUF4228 domain-containing protein</fullName>
    </recommendedName>
</protein>
<dbReference type="Pfam" id="PF14009">
    <property type="entry name" value="PADRE"/>
    <property type="match status" value="1"/>
</dbReference>
<dbReference type="EMBL" id="PGOL01002496">
    <property type="protein sequence ID" value="PKI47513.1"/>
    <property type="molecule type" value="Genomic_DNA"/>
</dbReference>
<dbReference type="PANTHER" id="PTHR33052">
    <property type="entry name" value="DUF4228 DOMAIN PROTEIN-RELATED"/>
    <property type="match status" value="1"/>
</dbReference>
<proteinExistence type="predicted"/>
<sequence length="196" mass="21999">MSSNILCVCLWERLKETHRIRFVQMGNCLSPQQVKMGHSKDCAKTLHQQFTVKLVHYDGTLQEFNRPVRASEVLLEWPGCFICCSESMFIGSAMPQVCGDEELQVGQIYFLMPLSRSKAPLSLQEICSLATKASAALIGSHGNGELQDRGGHVRQHLSRVEGNRYPDIWELLWCHQGAMSRLSDPLLTLGNPTTLK</sequence>
<evidence type="ECO:0008006" key="3">
    <source>
        <dbReference type="Google" id="ProtNLM"/>
    </source>
</evidence>
<reference evidence="1 2" key="1">
    <citation type="submission" date="2017-11" db="EMBL/GenBank/DDBJ databases">
        <title>De-novo sequencing of pomegranate (Punica granatum L.) genome.</title>
        <authorList>
            <person name="Akparov Z."/>
            <person name="Amiraslanov A."/>
            <person name="Hajiyeva S."/>
            <person name="Abbasov M."/>
            <person name="Kaur K."/>
            <person name="Hamwieh A."/>
            <person name="Solovyev V."/>
            <person name="Salamov A."/>
            <person name="Braich B."/>
            <person name="Kosarev P."/>
            <person name="Mahmoud A."/>
            <person name="Hajiyev E."/>
            <person name="Babayeva S."/>
            <person name="Izzatullayeva V."/>
            <person name="Mammadov A."/>
            <person name="Mammadov A."/>
            <person name="Sharifova S."/>
            <person name="Ojaghi J."/>
            <person name="Eynullazada K."/>
            <person name="Bayramov B."/>
            <person name="Abdulazimova A."/>
            <person name="Shahmuradov I."/>
        </authorList>
    </citation>
    <scope>NUCLEOTIDE SEQUENCE [LARGE SCALE GENOMIC DNA]</scope>
    <source>
        <strain evidence="2">cv. AG2017</strain>
        <tissue evidence="1">Leaf</tissue>
    </source>
</reference>
<accession>A0A2I0IUR5</accession>
<dbReference type="InterPro" id="IPR025322">
    <property type="entry name" value="PADRE_dom"/>
</dbReference>
<name>A0A2I0IUR5_PUNGR</name>
<dbReference type="STRING" id="22663.A0A2I0IUR5"/>
<organism evidence="1 2">
    <name type="scientific">Punica granatum</name>
    <name type="common">Pomegranate</name>
    <dbReference type="NCBI Taxonomy" id="22663"/>
    <lineage>
        <taxon>Eukaryota</taxon>
        <taxon>Viridiplantae</taxon>
        <taxon>Streptophyta</taxon>
        <taxon>Embryophyta</taxon>
        <taxon>Tracheophyta</taxon>
        <taxon>Spermatophyta</taxon>
        <taxon>Magnoliopsida</taxon>
        <taxon>eudicotyledons</taxon>
        <taxon>Gunneridae</taxon>
        <taxon>Pentapetalae</taxon>
        <taxon>rosids</taxon>
        <taxon>malvids</taxon>
        <taxon>Myrtales</taxon>
        <taxon>Lythraceae</taxon>
        <taxon>Punica</taxon>
    </lineage>
</organism>
<dbReference type="Proteomes" id="UP000233551">
    <property type="component" value="Unassembled WGS sequence"/>
</dbReference>
<gene>
    <name evidence="1" type="ORF">CRG98_032103</name>
</gene>
<keyword evidence="2" id="KW-1185">Reference proteome</keyword>
<evidence type="ECO:0000313" key="2">
    <source>
        <dbReference type="Proteomes" id="UP000233551"/>
    </source>
</evidence>
<comment type="caution">
    <text evidence="1">The sequence shown here is derived from an EMBL/GenBank/DDBJ whole genome shotgun (WGS) entry which is preliminary data.</text>
</comment>
<evidence type="ECO:0000313" key="1">
    <source>
        <dbReference type="EMBL" id="PKI47513.1"/>
    </source>
</evidence>